<feature type="binding site" evidence="18">
    <location>
        <position position="743"/>
    </location>
    <ligand>
        <name>Mo-molybdopterin</name>
        <dbReference type="ChEBI" id="CHEBI:71302"/>
    </ligand>
    <ligandPart>
        <name>Mo</name>
        <dbReference type="ChEBI" id="CHEBI:28685"/>
    </ligandPart>
</feature>
<comment type="cofactor">
    <cofactor evidence="18">
        <name>[2Fe-2S] cluster</name>
        <dbReference type="ChEBI" id="CHEBI:190135"/>
    </cofactor>
    <text evidence="18">Binds 2 [2Fe-2S] clusters.</text>
</comment>
<evidence type="ECO:0000256" key="6">
    <source>
        <dbReference type="ARBA" id="ARBA00022714"/>
    </source>
</evidence>
<dbReference type="GO" id="GO:0050302">
    <property type="term" value="F:indole-3-acetaldehyde oxidase activity"/>
    <property type="evidence" value="ECO:0007669"/>
    <property type="project" value="UniProtKB-EC"/>
</dbReference>
<dbReference type="Pfam" id="PF20256">
    <property type="entry name" value="MoCoBD_2"/>
    <property type="match status" value="1"/>
</dbReference>
<dbReference type="InterPro" id="IPR005107">
    <property type="entry name" value="CO_DH_flav_C"/>
</dbReference>
<feature type="active site" description="Proton acceptor" evidence="16">
    <location>
        <position position="1213"/>
    </location>
</feature>
<dbReference type="Pfam" id="PF01799">
    <property type="entry name" value="Fer2_2"/>
    <property type="match status" value="1"/>
</dbReference>
<dbReference type="InterPro" id="IPR036884">
    <property type="entry name" value="2Fe-2S-bd_dom_sf"/>
</dbReference>
<evidence type="ECO:0000256" key="11">
    <source>
        <dbReference type="ARBA" id="ARBA00023014"/>
    </source>
</evidence>
<comment type="catalytic activity">
    <reaction evidence="14">
        <text>indole-3-acetaldehyde + O2 + H2O = (indol-3-yl)acetate + H2O2 + H(+)</text>
        <dbReference type="Rhea" id="RHEA:16277"/>
        <dbReference type="ChEBI" id="CHEBI:15377"/>
        <dbReference type="ChEBI" id="CHEBI:15378"/>
        <dbReference type="ChEBI" id="CHEBI:15379"/>
        <dbReference type="ChEBI" id="CHEBI:16240"/>
        <dbReference type="ChEBI" id="CHEBI:18086"/>
        <dbReference type="ChEBI" id="CHEBI:30854"/>
        <dbReference type="EC" id="1.2.3.7"/>
    </reaction>
</comment>
<dbReference type="InterPro" id="IPR036856">
    <property type="entry name" value="Ald_Oxase/Xan_DH_a/b_sf"/>
</dbReference>
<dbReference type="Gene3D" id="1.10.150.120">
    <property type="entry name" value="[2Fe-2S]-binding domain"/>
    <property type="match status" value="1"/>
</dbReference>
<accession>A0AAR5PE48</accession>
<dbReference type="Gene3D" id="3.30.365.10">
    <property type="entry name" value="Aldehyde oxidase/xanthine dehydrogenase, molybdopterin binding domain"/>
    <property type="match status" value="4"/>
</dbReference>
<name>A0AAR5PE48_DENPD</name>
<dbReference type="InterPro" id="IPR002888">
    <property type="entry name" value="2Fe-2S-bd"/>
</dbReference>
<dbReference type="GeneID" id="109536954"/>
<evidence type="ECO:0000313" key="20">
    <source>
        <dbReference type="EnsemblMetazoa" id="XP_019759001.1"/>
    </source>
</evidence>
<dbReference type="EnsemblMetazoa" id="XM_019903442.1">
    <property type="protein sequence ID" value="XP_019759001.1"/>
    <property type="gene ID" value="LOC109536954"/>
</dbReference>
<dbReference type="Gene3D" id="3.30.465.10">
    <property type="match status" value="1"/>
</dbReference>
<comment type="similarity">
    <text evidence="2">Belongs to the xanthine dehydrogenase family.</text>
</comment>
<keyword evidence="7 18" id="KW-0479">Metal-binding</keyword>
<dbReference type="GO" id="GO:0005777">
    <property type="term" value="C:peroxisome"/>
    <property type="evidence" value="ECO:0007669"/>
    <property type="project" value="UniProtKB-SubCell"/>
</dbReference>
<feature type="domain" description="FAD-binding PCMH-type" evidence="19">
    <location>
        <begin position="212"/>
        <end position="395"/>
    </location>
</feature>
<evidence type="ECO:0000256" key="12">
    <source>
        <dbReference type="ARBA" id="ARBA00023140"/>
    </source>
</evidence>
<feature type="binding site" evidence="18">
    <location>
        <position position="54"/>
    </location>
    <ligand>
        <name>[2Fe-2S] cluster</name>
        <dbReference type="ChEBI" id="CHEBI:190135"/>
        <label>1</label>
    </ligand>
</feature>
<keyword evidence="5" id="KW-0285">Flavoprotein</keyword>
<feature type="binding site" evidence="18">
    <location>
        <position position="51"/>
    </location>
    <ligand>
        <name>[2Fe-2S] cluster</name>
        <dbReference type="ChEBI" id="CHEBI:190135"/>
        <label>1</label>
    </ligand>
</feature>
<evidence type="ECO:0000259" key="19">
    <source>
        <dbReference type="PROSITE" id="PS51387"/>
    </source>
</evidence>
<reference evidence="21" key="1">
    <citation type="journal article" date="2013" name="Genome Biol.">
        <title>Draft genome of the mountain pine beetle, Dendroctonus ponderosae Hopkins, a major forest pest.</title>
        <authorList>
            <person name="Keeling C.I."/>
            <person name="Yuen M.M."/>
            <person name="Liao N.Y."/>
            <person name="Docking T.R."/>
            <person name="Chan S.K."/>
            <person name="Taylor G.A."/>
            <person name="Palmquist D.L."/>
            <person name="Jackman S.D."/>
            <person name="Nguyen A."/>
            <person name="Li M."/>
            <person name="Henderson H."/>
            <person name="Janes J.K."/>
            <person name="Zhao Y."/>
            <person name="Pandoh P."/>
            <person name="Moore R."/>
            <person name="Sperling F.A."/>
            <person name="Huber D.P."/>
            <person name="Birol I."/>
            <person name="Jones S.J."/>
            <person name="Bohlmann J."/>
        </authorList>
    </citation>
    <scope>NUCLEOTIDE SEQUENCE</scope>
</reference>
<comment type="cofactor">
    <cofactor evidence="18">
        <name>Mo-molybdopterin</name>
        <dbReference type="ChEBI" id="CHEBI:71302"/>
    </cofactor>
    <text evidence="18">Binds 1 Mo-molybdopterin (Mo-MPT) cofactor per subunit.</text>
</comment>
<dbReference type="SMART" id="SM01008">
    <property type="entry name" value="Ald_Xan_dh_C"/>
    <property type="match status" value="1"/>
</dbReference>
<feature type="binding site" evidence="18">
    <location>
        <position position="1039"/>
    </location>
    <ligand>
        <name>Mo-molybdopterin</name>
        <dbReference type="ChEBI" id="CHEBI:71302"/>
    </ligand>
    <ligandPart>
        <name>Mo</name>
        <dbReference type="ChEBI" id="CHEBI:28685"/>
    </ligandPart>
</feature>
<dbReference type="PANTHER" id="PTHR11908">
    <property type="entry name" value="XANTHINE DEHYDROGENASE"/>
    <property type="match status" value="1"/>
</dbReference>
<evidence type="ECO:0000256" key="14">
    <source>
        <dbReference type="ARBA" id="ARBA00052415"/>
    </source>
</evidence>
<dbReference type="PROSITE" id="PS00197">
    <property type="entry name" value="2FE2S_FER_1"/>
    <property type="match status" value="1"/>
</dbReference>
<comment type="subunit">
    <text evidence="3">Homodimer.</text>
</comment>
<evidence type="ECO:0000256" key="9">
    <source>
        <dbReference type="ARBA" id="ARBA00023002"/>
    </source>
</evidence>
<dbReference type="Proteomes" id="UP000019118">
    <property type="component" value="Unassembled WGS sequence"/>
</dbReference>
<dbReference type="FunFam" id="3.30.465.10:FF:000013">
    <property type="entry name" value="Aldehyde oxidase"/>
    <property type="match status" value="1"/>
</dbReference>
<dbReference type="AlphaFoldDB" id="A0AAR5PE48"/>
<dbReference type="FunFam" id="3.30.390.50:FF:000003">
    <property type="entry name" value="Aldehyde oxidase1"/>
    <property type="match status" value="1"/>
</dbReference>
<dbReference type="InterPro" id="IPR008274">
    <property type="entry name" value="AldOxase/xan_DH_MoCoBD1"/>
</dbReference>
<protein>
    <recommendedName>
        <fullName evidence="15">Indole-3-acetaldehyde oxidase</fullName>
    </recommendedName>
</protein>
<feature type="binding site" evidence="18">
    <location>
        <position position="774"/>
    </location>
    <ligand>
        <name>Mo-molybdopterin</name>
        <dbReference type="ChEBI" id="CHEBI:71302"/>
    </ligand>
    <ligandPart>
        <name>Mo</name>
        <dbReference type="ChEBI" id="CHEBI:28685"/>
    </ligandPart>
</feature>
<evidence type="ECO:0000256" key="7">
    <source>
        <dbReference type="ARBA" id="ARBA00022723"/>
    </source>
</evidence>
<evidence type="ECO:0000256" key="17">
    <source>
        <dbReference type="PIRSR" id="PIRSR000127-2"/>
    </source>
</evidence>
<dbReference type="Gene3D" id="3.30.390.50">
    <property type="entry name" value="CO dehydrogenase flavoprotein, C-terminal domain"/>
    <property type="match status" value="1"/>
</dbReference>
<dbReference type="PROSITE" id="PS51387">
    <property type="entry name" value="FAD_PCMH"/>
    <property type="match status" value="1"/>
</dbReference>
<evidence type="ECO:0000256" key="13">
    <source>
        <dbReference type="ARBA" id="ARBA00034078"/>
    </source>
</evidence>
<dbReference type="SMART" id="SM01092">
    <property type="entry name" value="CO_deh_flav_C"/>
    <property type="match status" value="1"/>
</dbReference>
<evidence type="ECO:0000256" key="3">
    <source>
        <dbReference type="ARBA" id="ARBA00011738"/>
    </source>
</evidence>
<comment type="subcellular location">
    <subcellularLocation>
        <location evidence="1">Peroxisome</location>
    </subcellularLocation>
</comment>
<dbReference type="InterPro" id="IPR016166">
    <property type="entry name" value="FAD-bd_PCMH"/>
</dbReference>
<keyword evidence="21" id="KW-1185">Reference proteome</keyword>
<feature type="binding site" evidence="18">
    <location>
        <position position="111"/>
    </location>
    <ligand>
        <name>[2Fe-2S] cluster</name>
        <dbReference type="ChEBI" id="CHEBI:190135"/>
        <label>2</label>
    </ligand>
</feature>
<evidence type="ECO:0000256" key="10">
    <source>
        <dbReference type="ARBA" id="ARBA00023004"/>
    </source>
</evidence>
<dbReference type="InterPro" id="IPR000674">
    <property type="entry name" value="Ald_Oxase/Xan_DH_a/b"/>
</dbReference>
<dbReference type="FunFam" id="3.30.365.10:FF:000008">
    <property type="entry name" value="Aldehyde oxidase1"/>
    <property type="match status" value="1"/>
</dbReference>
<dbReference type="PIRSF" id="PIRSF000127">
    <property type="entry name" value="Xanthine_DH"/>
    <property type="match status" value="1"/>
</dbReference>
<feature type="binding site" evidence="18">
    <location>
        <position position="46"/>
    </location>
    <ligand>
        <name>[2Fe-2S] cluster</name>
        <dbReference type="ChEBI" id="CHEBI:190135"/>
        <label>1</label>
    </ligand>
</feature>
<evidence type="ECO:0000256" key="15">
    <source>
        <dbReference type="ARBA" id="ARBA00072265"/>
    </source>
</evidence>
<keyword evidence="8 17" id="KW-0274">FAD</keyword>
<feature type="binding site" evidence="18">
    <location>
        <position position="72"/>
    </location>
    <ligand>
        <name>[2Fe-2S] cluster</name>
        <dbReference type="ChEBI" id="CHEBI:190135"/>
        <label>1</label>
    </ligand>
</feature>
<feature type="binding site" evidence="18">
    <location>
        <position position="148"/>
    </location>
    <ligand>
        <name>[2Fe-2S] cluster</name>
        <dbReference type="ChEBI" id="CHEBI:190135"/>
        <label>2</label>
    </ligand>
</feature>
<evidence type="ECO:0000313" key="21">
    <source>
        <dbReference type="Proteomes" id="UP000019118"/>
    </source>
</evidence>
<dbReference type="InterPro" id="IPR002346">
    <property type="entry name" value="Mopterin_DH_FAD-bd"/>
</dbReference>
<evidence type="ECO:0000256" key="4">
    <source>
        <dbReference type="ARBA" id="ARBA00022505"/>
    </source>
</evidence>
<evidence type="ECO:0000256" key="1">
    <source>
        <dbReference type="ARBA" id="ARBA00004275"/>
    </source>
</evidence>
<reference evidence="20" key="2">
    <citation type="submission" date="2024-08" db="UniProtKB">
        <authorList>
            <consortium name="EnsemblMetazoa"/>
        </authorList>
    </citation>
    <scope>IDENTIFICATION</scope>
</reference>
<proteinExistence type="inferred from homology"/>
<comment type="cofactor">
    <cofactor evidence="13">
        <name>[2Fe-2S] cluster</name>
        <dbReference type="ChEBI" id="CHEBI:190135"/>
    </cofactor>
</comment>
<feature type="binding site" evidence="18">
    <location>
        <position position="886"/>
    </location>
    <ligand>
        <name>Mo-molybdopterin</name>
        <dbReference type="ChEBI" id="CHEBI:71302"/>
    </ligand>
    <ligandPart>
        <name>Mo</name>
        <dbReference type="ChEBI" id="CHEBI:28685"/>
    </ligandPart>
</feature>
<sequence length="1269" mass="142381">MDLLGEVDITVNGIRHQVPTSRCTPNITLNSFLRDELMLTGTKKMCEEGGCGVCIVVRKINNSQKYLAINSCLISLLSCQGWHIYTIEGIGDSDQRHVIQERLIKFNGSQCGFCTPGMIMNMYALQQSDFELSMADVENSFGGNICRCTGYRPILSAFKSLCKDATPDLKACIRDIEDLSTDNDFNCRSKNNEDRNEMKSSRGVEVKPPFHFMFPRETWIRVYEFNDLLRVMKTFNGPRICTLVAGNTAKGVYKHKIVANVYVDISVIGKLRGHKINENFLALGANVTLTDTAKIFERESAKNEQFTYLKAVAEHTQLIATVPIRNIGTLAGNLMIKHNHREFPSDIFLVLETCNATLDIVDIEGNKHLTSPQQFLKLDMSNKVIRKILFPKLSNMEYKYGSYKIMPRHQNAHALQNAGFLFHFEEENNKLRSARIVYGHVNKKFVHASKTEQFLSGKYIFDNGVLQSALKVLDGELECETILPEARPDFRKGLAISLFYKFILNIAPKKCVSLPNLTGGLMLNRPISKAAQEYDTKECIYPLARGIAKIEAKYQVTGEAEYIMDKPNYPNQLYASFVTTKARPKTKILNLDATKALKIPGVVAFFDKDSIPGRNTFTPLEMGLFSSEEKLFCSDSIEYYYQPVGIIVAITHDLAQSAGEMVEIRYGASAKNAILSINDALENDQNRVSKIRAVNTGAEEQKEETKEITGTFRLSGQYHYHMETQCCSAIPKEDGINLYPSSQWIDLSQCAAAAVLNIPANKIDISVKRLGGGFGAKIIRNSLISSSTALACYLLKQPVKMWLPLESNMNIIGKRYPVHSKYKVWVNDEGIIQRFENNIYFDHGNANNENVVEEFFDIYFKTYNTKLWRADFCVVHTDNPTTCYTRAPGSAEALAMVEAVMEHTAMELEMDPLEFRLKNLNKDDSKLIEHINDLLQWAQIYERKSTILEFNKNNRWRKKGISVVPMTYPFHLMLGYGILVSIYHIDGSVAIAHGGVEIGQGINTKVVEVCAYKLGISVDQITVKPSNNLIAPNASMTGASLTSEAVCWGVIKACDTLLKRIEPMKKMFSNASWRELIQKCHQEFINLCATSMCQGAKEEDLQPYNVYGVCASEIELDVLTGQYQITRVDLLEDVGDSMNPGIDIGQVEGAFAMGLGNFCTEQIITDEDGKILTNRTWHYKPPGAKDIPIDFRIKFPKKIPNKVGVLKSKAVGEPPFCLAVSVPLAIRHAVASGRTEFAPTLNKWYPIDGASTVENTYLNCQHGIISYNL</sequence>
<keyword evidence="12" id="KW-0576">Peroxisome</keyword>
<dbReference type="SUPFAM" id="SSF56003">
    <property type="entry name" value="Molybdenum cofactor-binding domain"/>
    <property type="match status" value="1"/>
</dbReference>
<comment type="cofactor">
    <cofactor evidence="17">
        <name>FAD</name>
        <dbReference type="ChEBI" id="CHEBI:57692"/>
    </cofactor>
</comment>
<dbReference type="SUPFAM" id="SSF56176">
    <property type="entry name" value="FAD-binding/transporter-associated domain-like"/>
    <property type="match status" value="1"/>
</dbReference>
<dbReference type="Pfam" id="PF03450">
    <property type="entry name" value="CO_deh_flav_C"/>
    <property type="match status" value="1"/>
</dbReference>
<dbReference type="PANTHER" id="PTHR11908:SF132">
    <property type="entry name" value="ALDEHYDE OXIDASE 1-RELATED"/>
    <property type="match status" value="1"/>
</dbReference>
<dbReference type="Pfam" id="PF02738">
    <property type="entry name" value="MoCoBD_1"/>
    <property type="match status" value="1"/>
</dbReference>
<dbReference type="Pfam" id="PF01315">
    <property type="entry name" value="Ald_Xan_dh_C"/>
    <property type="match status" value="1"/>
</dbReference>
<dbReference type="SUPFAM" id="SSF55447">
    <property type="entry name" value="CO dehydrogenase flavoprotein C-terminal domain-like"/>
    <property type="match status" value="1"/>
</dbReference>
<dbReference type="InterPro" id="IPR036683">
    <property type="entry name" value="CO_DH_flav_C_dom_sf"/>
</dbReference>
<evidence type="ECO:0000256" key="8">
    <source>
        <dbReference type="ARBA" id="ARBA00022827"/>
    </source>
</evidence>
<dbReference type="Gene3D" id="3.90.1170.50">
    <property type="entry name" value="Aldehyde oxidase/xanthine dehydrogenase, a/b hammerhead"/>
    <property type="match status" value="1"/>
</dbReference>
<evidence type="ECO:0000256" key="16">
    <source>
        <dbReference type="PIRSR" id="PIRSR000127-1"/>
    </source>
</evidence>
<keyword evidence="9" id="KW-0560">Oxidoreductase</keyword>
<dbReference type="SUPFAM" id="SSF47741">
    <property type="entry name" value="CO dehydrogenase ISP C-domain like"/>
    <property type="match status" value="1"/>
</dbReference>
<keyword evidence="11 18" id="KW-0411">Iron-sulfur</keyword>
<feature type="binding site" evidence="17">
    <location>
        <position position="404"/>
    </location>
    <ligand>
        <name>FAD</name>
        <dbReference type="ChEBI" id="CHEBI:57692"/>
    </ligand>
</feature>
<dbReference type="GO" id="GO:0071949">
    <property type="term" value="F:FAD binding"/>
    <property type="evidence" value="ECO:0007669"/>
    <property type="project" value="InterPro"/>
</dbReference>
<dbReference type="InterPro" id="IPR006058">
    <property type="entry name" value="2Fe2S_fd_BS"/>
</dbReference>
<keyword evidence="6 18" id="KW-0001">2Fe-2S</keyword>
<dbReference type="GO" id="GO:0051537">
    <property type="term" value="F:2 iron, 2 sulfur cluster binding"/>
    <property type="evidence" value="ECO:0007669"/>
    <property type="project" value="UniProtKB-KW"/>
</dbReference>
<dbReference type="InterPro" id="IPR036010">
    <property type="entry name" value="2Fe-2S_ferredoxin-like_sf"/>
</dbReference>
<dbReference type="FunFam" id="3.30.365.10:FF:000001">
    <property type="entry name" value="Xanthine dehydrogenase oxidase"/>
    <property type="match status" value="1"/>
</dbReference>
<feature type="binding site" evidence="18">
    <location>
        <position position="146"/>
    </location>
    <ligand>
        <name>[2Fe-2S] cluster</name>
        <dbReference type="ChEBI" id="CHEBI:190135"/>
        <label>2</label>
    </ligand>
</feature>
<evidence type="ECO:0000256" key="5">
    <source>
        <dbReference type="ARBA" id="ARBA00022630"/>
    </source>
</evidence>
<evidence type="ECO:0000256" key="2">
    <source>
        <dbReference type="ARBA" id="ARBA00006849"/>
    </source>
</evidence>
<dbReference type="InterPro" id="IPR012675">
    <property type="entry name" value="Beta-grasp_dom_sf"/>
</dbReference>
<dbReference type="InterPro" id="IPR037165">
    <property type="entry name" value="AldOxase/xan_DH_Mopterin-bd_sf"/>
</dbReference>
<dbReference type="InterPro" id="IPR016208">
    <property type="entry name" value="Ald_Oxase/xanthine_DH-like"/>
</dbReference>
<dbReference type="SUPFAM" id="SSF54292">
    <property type="entry name" value="2Fe-2S ferredoxin-like"/>
    <property type="match status" value="1"/>
</dbReference>
<feature type="binding site" evidence="18">
    <location>
        <position position="114"/>
    </location>
    <ligand>
        <name>[2Fe-2S] cluster</name>
        <dbReference type="ChEBI" id="CHEBI:190135"/>
        <label>2</label>
    </ligand>
</feature>
<dbReference type="InterPro" id="IPR036318">
    <property type="entry name" value="FAD-bd_PCMH-like_sf"/>
</dbReference>
<dbReference type="Pfam" id="PF00941">
    <property type="entry name" value="FAD_binding_5"/>
    <property type="match status" value="1"/>
</dbReference>
<dbReference type="InterPro" id="IPR016169">
    <property type="entry name" value="FAD-bd_PCMH_sub2"/>
</dbReference>
<dbReference type="InterPro" id="IPR046867">
    <property type="entry name" value="AldOxase/xan_DH_MoCoBD2"/>
</dbReference>
<dbReference type="SUPFAM" id="SSF54665">
    <property type="entry name" value="CO dehydrogenase molybdoprotein N-domain-like"/>
    <property type="match status" value="1"/>
</dbReference>
<keyword evidence="4 18" id="KW-0500">Molybdenum</keyword>
<dbReference type="GO" id="GO:0005506">
    <property type="term" value="F:iron ion binding"/>
    <property type="evidence" value="ECO:0007669"/>
    <property type="project" value="InterPro"/>
</dbReference>
<evidence type="ECO:0000256" key="18">
    <source>
        <dbReference type="PIRSR" id="PIRSR000127-3"/>
    </source>
</evidence>
<organism evidence="20 21">
    <name type="scientific">Dendroctonus ponderosae</name>
    <name type="common">Mountain pine beetle</name>
    <dbReference type="NCBI Taxonomy" id="77166"/>
    <lineage>
        <taxon>Eukaryota</taxon>
        <taxon>Metazoa</taxon>
        <taxon>Ecdysozoa</taxon>
        <taxon>Arthropoda</taxon>
        <taxon>Hexapoda</taxon>
        <taxon>Insecta</taxon>
        <taxon>Pterygota</taxon>
        <taxon>Neoptera</taxon>
        <taxon>Endopterygota</taxon>
        <taxon>Coleoptera</taxon>
        <taxon>Polyphaga</taxon>
        <taxon>Cucujiformia</taxon>
        <taxon>Curculionidae</taxon>
        <taxon>Scolytinae</taxon>
        <taxon>Dendroctonus</taxon>
    </lineage>
</organism>
<dbReference type="Gene3D" id="3.10.20.30">
    <property type="match status" value="1"/>
</dbReference>
<dbReference type="KEGG" id="dpa:109536954"/>
<keyword evidence="10 18" id="KW-0408">Iron</keyword>